<gene>
    <name evidence="1" type="ORF">NCTC13532_01569</name>
</gene>
<reference evidence="1 2" key="1">
    <citation type="submission" date="2018-06" db="EMBL/GenBank/DDBJ databases">
        <authorList>
            <consortium name="Pathogen Informatics"/>
            <person name="Doyle S."/>
        </authorList>
    </citation>
    <scope>NUCLEOTIDE SEQUENCE [LARGE SCALE GENOMIC DNA]</scope>
    <source>
        <strain evidence="1 2">NCTC13532</strain>
    </source>
</reference>
<evidence type="ECO:0000313" key="1">
    <source>
        <dbReference type="EMBL" id="SUX46041.1"/>
    </source>
</evidence>
<proteinExistence type="predicted"/>
<evidence type="ECO:0000313" key="2">
    <source>
        <dbReference type="Proteomes" id="UP000254282"/>
    </source>
</evidence>
<accession>A0A381FHP1</accession>
<organism evidence="1 2">
    <name type="scientific">Chryseobacterium indoltheticum</name>
    <dbReference type="NCBI Taxonomy" id="254"/>
    <lineage>
        <taxon>Bacteria</taxon>
        <taxon>Pseudomonadati</taxon>
        <taxon>Bacteroidota</taxon>
        <taxon>Flavobacteriia</taxon>
        <taxon>Flavobacteriales</taxon>
        <taxon>Weeksellaceae</taxon>
        <taxon>Chryseobacterium group</taxon>
        <taxon>Chryseobacterium</taxon>
    </lineage>
</organism>
<sequence>MEYQAFLNGDSKMSASIRNVKWSDNAIGNTAEWPIALKQSTGLILDLDFPALICWGSGLHPFI</sequence>
<protein>
    <submittedName>
        <fullName evidence="1">Uncharacterized protein</fullName>
    </submittedName>
</protein>
<dbReference type="AlphaFoldDB" id="A0A381FHP1"/>
<dbReference type="EMBL" id="UFVR01000004">
    <property type="protein sequence ID" value="SUX46041.1"/>
    <property type="molecule type" value="Genomic_DNA"/>
</dbReference>
<dbReference type="Proteomes" id="UP000254282">
    <property type="component" value="Unassembled WGS sequence"/>
</dbReference>
<name>A0A381FHP1_9FLAO</name>